<dbReference type="Proteomes" id="UP001163823">
    <property type="component" value="Chromosome 6"/>
</dbReference>
<gene>
    <name evidence="8" type="ORF">O6P43_014207</name>
</gene>
<keyword evidence="2" id="KW-0150">Chloroplast</keyword>
<dbReference type="GO" id="GO:0009767">
    <property type="term" value="P:photosynthetic electron transport chain"/>
    <property type="evidence" value="ECO:0007669"/>
    <property type="project" value="TreeGrafter"/>
</dbReference>
<keyword evidence="4" id="KW-0809">Transit peptide</keyword>
<sequence length="184" mass="20888">MALRSFIVQSNLTQITPNFTCCVKPPSQSRKMHEKVFLSNVSRRIMMVASMTSVLLAGEAIFNNQVANGFDFRFVAPDQTIEEADDGIRGHAQALLQIKALIESESWGETQKALRQSSSFLKQDIYTIIQNKPGSERPQLRKLYSNLFNNVTRLDYAARNKDASRVWQCYENIVIAVNDILSRI</sequence>
<evidence type="ECO:0000256" key="2">
    <source>
        <dbReference type="ARBA" id="ARBA00022528"/>
    </source>
</evidence>
<dbReference type="InterPro" id="IPR008797">
    <property type="entry name" value="PSII_PsbQ"/>
</dbReference>
<dbReference type="GO" id="GO:0009535">
    <property type="term" value="C:chloroplast thylakoid membrane"/>
    <property type="evidence" value="ECO:0007669"/>
    <property type="project" value="UniProtKB-SubCell"/>
</dbReference>
<protein>
    <submittedName>
        <fullName evidence="8">Oxygen-evolving enhancer protein 3-2, chloroplastic</fullName>
    </submittedName>
</protein>
<dbReference type="KEGG" id="qsa:O6P43_014207"/>
<dbReference type="EMBL" id="JARAOO010000006">
    <property type="protein sequence ID" value="KAJ7964380.1"/>
    <property type="molecule type" value="Genomic_DNA"/>
</dbReference>
<keyword evidence="5" id="KW-0793">Thylakoid</keyword>
<evidence type="ECO:0000256" key="6">
    <source>
        <dbReference type="ARBA" id="ARBA00023136"/>
    </source>
</evidence>
<dbReference type="GO" id="GO:0005509">
    <property type="term" value="F:calcium ion binding"/>
    <property type="evidence" value="ECO:0007669"/>
    <property type="project" value="InterPro"/>
</dbReference>
<proteinExistence type="inferred from homology"/>
<dbReference type="InterPro" id="IPR054099">
    <property type="entry name" value="PSII_PsbQ_pln"/>
</dbReference>
<evidence type="ECO:0000313" key="9">
    <source>
        <dbReference type="Proteomes" id="UP001163823"/>
    </source>
</evidence>
<accession>A0AAD7PRN7</accession>
<evidence type="ECO:0000313" key="8">
    <source>
        <dbReference type="EMBL" id="KAJ7964380.1"/>
    </source>
</evidence>
<dbReference type="SUPFAM" id="SSF101112">
    <property type="entry name" value="Oxygen-evolving enhancer protein 3"/>
    <property type="match status" value="1"/>
</dbReference>
<organism evidence="8 9">
    <name type="scientific">Quillaja saponaria</name>
    <name type="common">Soap bark tree</name>
    <dbReference type="NCBI Taxonomy" id="32244"/>
    <lineage>
        <taxon>Eukaryota</taxon>
        <taxon>Viridiplantae</taxon>
        <taxon>Streptophyta</taxon>
        <taxon>Embryophyta</taxon>
        <taxon>Tracheophyta</taxon>
        <taxon>Spermatophyta</taxon>
        <taxon>Magnoliopsida</taxon>
        <taxon>eudicotyledons</taxon>
        <taxon>Gunneridae</taxon>
        <taxon>Pentapetalae</taxon>
        <taxon>rosids</taxon>
        <taxon>fabids</taxon>
        <taxon>Fabales</taxon>
        <taxon>Quillajaceae</taxon>
        <taxon>Quillaja</taxon>
    </lineage>
</organism>
<evidence type="ECO:0000256" key="5">
    <source>
        <dbReference type="ARBA" id="ARBA00023078"/>
    </source>
</evidence>
<dbReference type="Gene3D" id="1.20.120.290">
    <property type="entry name" value="Oxygen-evolving enhancer protein 3 (PsbQ), four-helix up-down bundle"/>
    <property type="match status" value="1"/>
</dbReference>
<name>A0AAD7PRN7_QUISA</name>
<dbReference type="AlphaFoldDB" id="A0AAD7PRN7"/>
<keyword evidence="6" id="KW-0472">Membrane</keyword>
<evidence type="ECO:0000256" key="3">
    <source>
        <dbReference type="ARBA" id="ARBA00022640"/>
    </source>
</evidence>
<comment type="caution">
    <text evidence="8">The sequence shown here is derived from an EMBL/GenBank/DDBJ whole genome shotgun (WGS) entry which is preliminary data.</text>
</comment>
<comment type="similarity">
    <text evidence="7">Belongs to the PsbQ family.</text>
</comment>
<keyword evidence="3" id="KW-0934">Plastid</keyword>
<comment type="subcellular location">
    <subcellularLocation>
        <location evidence="1">Plastid</location>
        <location evidence="1">Chloroplast thylakoid membrane</location>
    </subcellularLocation>
</comment>
<evidence type="ECO:0000256" key="7">
    <source>
        <dbReference type="ARBA" id="ARBA00035649"/>
    </source>
</evidence>
<evidence type="ECO:0000256" key="4">
    <source>
        <dbReference type="ARBA" id="ARBA00022946"/>
    </source>
</evidence>
<dbReference type="PANTHER" id="PTHR33399">
    <property type="entry name" value="OXYGEN-EVOLVING ENHANCER PROTEIN 3-1, CHLOROPLASTIC"/>
    <property type="match status" value="1"/>
</dbReference>
<dbReference type="GO" id="GO:0009654">
    <property type="term" value="C:photosystem II oxygen evolving complex"/>
    <property type="evidence" value="ECO:0007669"/>
    <property type="project" value="InterPro"/>
</dbReference>
<dbReference type="FunFam" id="1.20.120.290:FF:000004">
    <property type="entry name" value="Oxygen-evolving enhancer protein 3"/>
    <property type="match status" value="1"/>
</dbReference>
<evidence type="ECO:0000256" key="1">
    <source>
        <dbReference type="ARBA" id="ARBA00004334"/>
    </source>
</evidence>
<dbReference type="PANTHER" id="PTHR33399:SF6">
    <property type="entry name" value="PSBQ-LIKE PROTEIN 3, CHLOROPLASTIC"/>
    <property type="match status" value="1"/>
</dbReference>
<dbReference type="InterPro" id="IPR023222">
    <property type="entry name" value="PsbQ-like_dom_sf"/>
</dbReference>
<reference evidence="8" key="1">
    <citation type="journal article" date="2023" name="Science">
        <title>Elucidation of the pathway for biosynthesis of saponin adjuvants from the soapbark tree.</title>
        <authorList>
            <person name="Reed J."/>
            <person name="Orme A."/>
            <person name="El-Demerdash A."/>
            <person name="Owen C."/>
            <person name="Martin L.B.B."/>
            <person name="Misra R.C."/>
            <person name="Kikuchi S."/>
            <person name="Rejzek M."/>
            <person name="Martin A.C."/>
            <person name="Harkess A."/>
            <person name="Leebens-Mack J."/>
            <person name="Louveau T."/>
            <person name="Stephenson M.J."/>
            <person name="Osbourn A."/>
        </authorList>
    </citation>
    <scope>NUCLEOTIDE SEQUENCE</scope>
    <source>
        <strain evidence="8">S10</strain>
    </source>
</reference>
<dbReference type="Pfam" id="PF05757">
    <property type="entry name" value="PsbQ"/>
    <property type="match status" value="1"/>
</dbReference>
<keyword evidence="9" id="KW-1185">Reference proteome</keyword>
<dbReference type="GO" id="GO:0019898">
    <property type="term" value="C:extrinsic component of membrane"/>
    <property type="evidence" value="ECO:0007669"/>
    <property type="project" value="InterPro"/>
</dbReference>